<dbReference type="EMBL" id="FMZM01000005">
    <property type="protein sequence ID" value="SDD00867.1"/>
    <property type="molecule type" value="Genomic_DNA"/>
</dbReference>
<dbReference type="AlphaFoldDB" id="A0A1G6RA05"/>
<dbReference type="STRING" id="1045774.SAMN05421872_105193"/>
<gene>
    <name evidence="1" type="ORF">SAMN05421872_105193</name>
</gene>
<dbReference type="OrthoDB" id="3214401at2"/>
<dbReference type="RefSeq" id="WP_090855075.1">
    <property type="nucleotide sequence ID" value="NZ_FMZM01000005.1"/>
</dbReference>
<organism evidence="1 2">
    <name type="scientific">Nocardioides lianchengensis</name>
    <dbReference type="NCBI Taxonomy" id="1045774"/>
    <lineage>
        <taxon>Bacteria</taxon>
        <taxon>Bacillati</taxon>
        <taxon>Actinomycetota</taxon>
        <taxon>Actinomycetes</taxon>
        <taxon>Propionibacteriales</taxon>
        <taxon>Nocardioidaceae</taxon>
        <taxon>Nocardioides</taxon>
    </lineage>
</organism>
<proteinExistence type="predicted"/>
<evidence type="ECO:0000313" key="1">
    <source>
        <dbReference type="EMBL" id="SDD00867.1"/>
    </source>
</evidence>
<reference evidence="1 2" key="1">
    <citation type="submission" date="2016-10" db="EMBL/GenBank/DDBJ databases">
        <authorList>
            <person name="de Groot N.N."/>
        </authorList>
    </citation>
    <scope>NUCLEOTIDE SEQUENCE [LARGE SCALE GENOMIC DNA]</scope>
    <source>
        <strain evidence="1 2">CGMCC 4.6858</strain>
    </source>
</reference>
<accession>A0A1G6RA05</accession>
<protein>
    <submittedName>
        <fullName evidence="1">Uncharacterized protein</fullName>
    </submittedName>
</protein>
<sequence>MSEVPAWSELVFVMVHGPDRPMRGRIRHDDGDREPTYTVSHVEGEPMPTFARGSGEVIDVWCWGERLRIEDPDGQVRLISDGTTVWTFLDPGEPPRESPRRNVEFVVGGTELLVRTDAERWLGDDFTRPTGPAARTTYLGRAAWAVELAPPRHKPAPMQVVVDAETGMHLQRRNDAFGLVHEWTELVVGEDLDPALFTWTGPVVTWEQQREEARRERESEQADLVRWLDQNLGTRTLRVTVDAPITVHHLEEDGSLHASIEGVGSLVRRPHSDLPWDDADDGGTAHRWSDGGWDWAVNAWDTALAPGALAELRSQLGAHSRRSSP</sequence>
<name>A0A1G6RA05_9ACTN</name>
<keyword evidence="2" id="KW-1185">Reference proteome</keyword>
<evidence type="ECO:0000313" key="2">
    <source>
        <dbReference type="Proteomes" id="UP000199034"/>
    </source>
</evidence>
<dbReference type="Proteomes" id="UP000199034">
    <property type="component" value="Unassembled WGS sequence"/>
</dbReference>